<dbReference type="AlphaFoldDB" id="A0A1J5R2U5"/>
<keyword evidence="4" id="KW-0645">Protease</keyword>
<dbReference type="PANTHER" id="PTHR39188">
    <property type="entry name" value="MEMBRANE-ASSOCIATED ZINC METALLOPROTEASE M50B"/>
    <property type="match status" value="1"/>
</dbReference>
<keyword evidence="9 12" id="KW-1133">Transmembrane helix</keyword>
<feature type="domain" description="Peptidase M50" evidence="13">
    <location>
        <begin position="48"/>
        <end position="120"/>
    </location>
</feature>
<evidence type="ECO:0000256" key="6">
    <source>
        <dbReference type="ARBA" id="ARBA00022723"/>
    </source>
</evidence>
<dbReference type="InterPro" id="IPR008915">
    <property type="entry name" value="Peptidase_M50"/>
</dbReference>
<evidence type="ECO:0000256" key="2">
    <source>
        <dbReference type="ARBA" id="ARBA00004141"/>
    </source>
</evidence>
<comment type="caution">
    <text evidence="14">The sequence shown here is derived from an EMBL/GenBank/DDBJ whole genome shotgun (WGS) entry which is preliminary data.</text>
</comment>
<evidence type="ECO:0000256" key="12">
    <source>
        <dbReference type="SAM" id="Phobius"/>
    </source>
</evidence>
<feature type="domain" description="Peptidase M50" evidence="13">
    <location>
        <begin position="133"/>
        <end position="193"/>
    </location>
</feature>
<gene>
    <name evidence="14" type="primary">spoIVFB</name>
    <name evidence="14" type="ORF">GALL_317690</name>
</gene>
<evidence type="ECO:0000256" key="8">
    <source>
        <dbReference type="ARBA" id="ARBA00022833"/>
    </source>
</evidence>
<feature type="transmembrane region" description="Helical" evidence="12">
    <location>
        <begin position="142"/>
        <end position="162"/>
    </location>
</feature>
<dbReference type="GO" id="GO:0016020">
    <property type="term" value="C:membrane"/>
    <property type="evidence" value="ECO:0007669"/>
    <property type="project" value="UniProtKB-SubCell"/>
</dbReference>
<evidence type="ECO:0000256" key="7">
    <source>
        <dbReference type="ARBA" id="ARBA00022801"/>
    </source>
</evidence>
<protein>
    <submittedName>
        <fullName evidence="14">Stage IV sporulation protein FB</fullName>
        <ecNumber evidence="14">3.4.24.-</ecNumber>
    </submittedName>
</protein>
<comment type="similarity">
    <text evidence="3">Belongs to the peptidase M50B family.</text>
</comment>
<evidence type="ECO:0000256" key="11">
    <source>
        <dbReference type="ARBA" id="ARBA00023136"/>
    </source>
</evidence>
<feature type="transmembrane region" description="Helical" evidence="12">
    <location>
        <begin position="183"/>
        <end position="201"/>
    </location>
</feature>
<evidence type="ECO:0000259" key="13">
    <source>
        <dbReference type="Pfam" id="PF02163"/>
    </source>
</evidence>
<keyword evidence="5 12" id="KW-0812">Transmembrane</keyword>
<feature type="transmembrane region" description="Helical" evidence="12">
    <location>
        <begin position="12"/>
        <end position="31"/>
    </location>
</feature>
<keyword evidence="10" id="KW-0482">Metalloprotease</keyword>
<reference evidence="14" key="1">
    <citation type="submission" date="2016-10" db="EMBL/GenBank/DDBJ databases">
        <title>Sequence of Gallionella enrichment culture.</title>
        <authorList>
            <person name="Poehlein A."/>
            <person name="Muehling M."/>
            <person name="Daniel R."/>
        </authorList>
    </citation>
    <scope>NUCLEOTIDE SEQUENCE</scope>
</reference>
<evidence type="ECO:0000256" key="1">
    <source>
        <dbReference type="ARBA" id="ARBA00001947"/>
    </source>
</evidence>
<dbReference type="PANTHER" id="PTHR39188:SF3">
    <property type="entry name" value="STAGE IV SPORULATION PROTEIN FB"/>
    <property type="match status" value="1"/>
</dbReference>
<keyword evidence="8" id="KW-0862">Zinc</keyword>
<dbReference type="GO" id="GO:0006508">
    <property type="term" value="P:proteolysis"/>
    <property type="evidence" value="ECO:0007669"/>
    <property type="project" value="UniProtKB-KW"/>
</dbReference>
<feature type="transmembrane region" description="Helical" evidence="12">
    <location>
        <begin position="37"/>
        <end position="59"/>
    </location>
</feature>
<sequence length="276" mass="30599">MLGWKIKLFRIAGIRLAVHYSFLLLLGYAAWDGARSGGLSGALLEMTLLVAFFACVVLHELGHCYAAHRYGIRANQILLMPIGGMAEFERIPREPRMEMTIAIAGPLVNVAIMVVLVGFLRFKGAFSDGPAADAVWSGANGFFLQIFFANAAMATLNLLPVFPMDGGRVLRAALATRKPYLRATQLASMVAKVIGCIGIAIGVWYGLWLLALLFAFVIFVGNLEVRSVERSERERQHWDEYWKRYHEMLVEAPPVLPPLLDTMEDEGKNREAGSEQ</sequence>
<evidence type="ECO:0000313" key="14">
    <source>
        <dbReference type="EMBL" id="OIQ86383.1"/>
    </source>
</evidence>
<keyword evidence="6" id="KW-0479">Metal-binding</keyword>
<feature type="transmembrane region" description="Helical" evidence="12">
    <location>
        <begin position="100"/>
        <end position="122"/>
    </location>
</feature>
<keyword evidence="7 14" id="KW-0378">Hydrolase</keyword>
<evidence type="ECO:0000256" key="10">
    <source>
        <dbReference type="ARBA" id="ARBA00023049"/>
    </source>
</evidence>
<comment type="subcellular location">
    <subcellularLocation>
        <location evidence="2">Membrane</location>
        <topology evidence="2">Multi-pass membrane protein</topology>
    </subcellularLocation>
</comment>
<dbReference type="Pfam" id="PF02163">
    <property type="entry name" value="Peptidase_M50"/>
    <property type="match status" value="2"/>
</dbReference>
<organism evidence="14">
    <name type="scientific">mine drainage metagenome</name>
    <dbReference type="NCBI Taxonomy" id="410659"/>
    <lineage>
        <taxon>unclassified sequences</taxon>
        <taxon>metagenomes</taxon>
        <taxon>ecological metagenomes</taxon>
    </lineage>
</organism>
<keyword evidence="11 12" id="KW-0472">Membrane</keyword>
<dbReference type="GO" id="GO:0008237">
    <property type="term" value="F:metallopeptidase activity"/>
    <property type="evidence" value="ECO:0007669"/>
    <property type="project" value="UniProtKB-KW"/>
</dbReference>
<proteinExistence type="inferred from homology"/>
<dbReference type="GO" id="GO:0046872">
    <property type="term" value="F:metal ion binding"/>
    <property type="evidence" value="ECO:0007669"/>
    <property type="project" value="UniProtKB-KW"/>
</dbReference>
<accession>A0A1J5R2U5</accession>
<evidence type="ECO:0000256" key="4">
    <source>
        <dbReference type="ARBA" id="ARBA00022670"/>
    </source>
</evidence>
<evidence type="ECO:0000256" key="5">
    <source>
        <dbReference type="ARBA" id="ARBA00022692"/>
    </source>
</evidence>
<comment type="cofactor">
    <cofactor evidence="1">
        <name>Zn(2+)</name>
        <dbReference type="ChEBI" id="CHEBI:29105"/>
    </cofactor>
</comment>
<evidence type="ECO:0000256" key="3">
    <source>
        <dbReference type="ARBA" id="ARBA00007931"/>
    </source>
</evidence>
<dbReference type="EMBL" id="MLJW01000483">
    <property type="protein sequence ID" value="OIQ86383.1"/>
    <property type="molecule type" value="Genomic_DNA"/>
</dbReference>
<dbReference type="EC" id="3.4.24.-" evidence="14"/>
<name>A0A1J5R2U5_9ZZZZ</name>
<evidence type="ECO:0000256" key="9">
    <source>
        <dbReference type="ARBA" id="ARBA00022989"/>
    </source>
</evidence>